<dbReference type="NCBIfam" id="TIGR02595">
    <property type="entry name" value="PEP_CTERM"/>
    <property type="match status" value="1"/>
</dbReference>
<dbReference type="AlphaFoldDB" id="A0A851GD67"/>
<gene>
    <name evidence="5" type="ORF">HW115_07710</name>
</gene>
<evidence type="ECO:0000313" key="5">
    <source>
        <dbReference type="EMBL" id="NWK55493.1"/>
    </source>
</evidence>
<keyword evidence="2" id="KW-1015">Disulfide bond</keyword>
<organism evidence="5 6">
    <name type="scientific">Oceaniferula marina</name>
    <dbReference type="NCBI Taxonomy" id="2748318"/>
    <lineage>
        <taxon>Bacteria</taxon>
        <taxon>Pseudomonadati</taxon>
        <taxon>Verrucomicrobiota</taxon>
        <taxon>Verrucomicrobiia</taxon>
        <taxon>Verrucomicrobiales</taxon>
        <taxon>Verrucomicrobiaceae</taxon>
        <taxon>Oceaniferula</taxon>
    </lineage>
</organism>
<name>A0A851GD67_9BACT</name>
<feature type="chain" id="PRO_5032523134" evidence="3">
    <location>
        <begin position="20"/>
        <end position="277"/>
    </location>
</feature>
<feature type="signal peptide" evidence="3">
    <location>
        <begin position="1"/>
        <end position="19"/>
    </location>
</feature>
<protein>
    <submittedName>
        <fullName evidence="5">PEP-CTERM sorting domain-containing protein</fullName>
    </submittedName>
</protein>
<evidence type="ECO:0000259" key="4">
    <source>
        <dbReference type="SMART" id="SM00560"/>
    </source>
</evidence>
<evidence type="ECO:0000256" key="1">
    <source>
        <dbReference type="ARBA" id="ARBA00022729"/>
    </source>
</evidence>
<keyword evidence="1 3" id="KW-0732">Signal</keyword>
<evidence type="ECO:0000256" key="3">
    <source>
        <dbReference type="SAM" id="SignalP"/>
    </source>
</evidence>
<sequence length="277" mass="28729">MKSLMTCIAMTALAGLCQAASYFSVVDGQSPLAYYRLDNLSDNEGGSSLTLNGCSVGVSTGHALTGSGGYSGFLDSNTWATAPGNTSGTLTGVATGWSSDQGSFSYWMFNDGTGDGTQTNLISRRTGGASSFSGSGDGMIGAYTRTNGTAGIKFDNIGLDSGSAVLTADAWNHLAFTWDRNTGTGDGTITVYVNGSVVASTTTATFDSFTINESRFGKEMVASSTRKFKGGVDELAIWNRTLSPTEVSAQYTAAVPEPSSISLIALGGLALVYRRRR</sequence>
<dbReference type="EMBL" id="JACBAZ010000002">
    <property type="protein sequence ID" value="NWK55493.1"/>
    <property type="molecule type" value="Genomic_DNA"/>
</dbReference>
<dbReference type="InterPro" id="IPR013320">
    <property type="entry name" value="ConA-like_dom_sf"/>
</dbReference>
<evidence type="ECO:0000256" key="2">
    <source>
        <dbReference type="ARBA" id="ARBA00023157"/>
    </source>
</evidence>
<dbReference type="SMART" id="SM00560">
    <property type="entry name" value="LamGL"/>
    <property type="match status" value="1"/>
</dbReference>
<dbReference type="RefSeq" id="WP_178932005.1">
    <property type="nucleotide sequence ID" value="NZ_JACBAZ010000002.1"/>
</dbReference>
<accession>A0A851GD67</accession>
<dbReference type="SUPFAM" id="SSF49899">
    <property type="entry name" value="Concanavalin A-like lectins/glucanases"/>
    <property type="match status" value="1"/>
</dbReference>
<evidence type="ECO:0000313" key="6">
    <source>
        <dbReference type="Proteomes" id="UP000557872"/>
    </source>
</evidence>
<dbReference type="InterPro" id="IPR013424">
    <property type="entry name" value="Ice-binding_C"/>
</dbReference>
<dbReference type="Gene3D" id="2.60.120.200">
    <property type="match status" value="1"/>
</dbReference>
<keyword evidence="6" id="KW-1185">Reference proteome</keyword>
<proteinExistence type="predicted"/>
<dbReference type="Proteomes" id="UP000557872">
    <property type="component" value="Unassembled WGS sequence"/>
</dbReference>
<dbReference type="Pfam" id="PF07589">
    <property type="entry name" value="PEP-CTERM"/>
    <property type="match status" value="1"/>
</dbReference>
<comment type="caution">
    <text evidence="5">The sequence shown here is derived from an EMBL/GenBank/DDBJ whole genome shotgun (WGS) entry which is preliminary data.</text>
</comment>
<reference evidence="5 6" key="1">
    <citation type="submission" date="2020-07" db="EMBL/GenBank/DDBJ databases">
        <title>Roseicoccus Jingziensis gen. nov., sp. nov., isolated from coastal seawater.</title>
        <authorList>
            <person name="Feng X."/>
        </authorList>
    </citation>
    <scope>NUCLEOTIDE SEQUENCE [LARGE SCALE GENOMIC DNA]</scope>
    <source>
        <strain evidence="5 6">N1E253</strain>
    </source>
</reference>
<dbReference type="InterPro" id="IPR006558">
    <property type="entry name" value="LamG-like"/>
</dbReference>
<feature type="domain" description="LamG-like jellyroll fold" evidence="4">
    <location>
        <begin position="102"/>
        <end position="245"/>
    </location>
</feature>
<dbReference type="Pfam" id="PF13385">
    <property type="entry name" value="Laminin_G_3"/>
    <property type="match status" value="1"/>
</dbReference>